<proteinExistence type="predicted"/>
<dbReference type="Gene3D" id="3.30.9.10">
    <property type="entry name" value="D-Amino Acid Oxidase, subunit A, domain 2"/>
    <property type="match status" value="1"/>
</dbReference>
<dbReference type="PANTHER" id="PTHR13847:SF287">
    <property type="entry name" value="FAD-DEPENDENT OXIDOREDUCTASE DOMAIN-CONTAINING PROTEIN 1"/>
    <property type="match status" value="1"/>
</dbReference>
<dbReference type="GO" id="GO:0005737">
    <property type="term" value="C:cytoplasm"/>
    <property type="evidence" value="ECO:0007669"/>
    <property type="project" value="TreeGrafter"/>
</dbReference>
<reference evidence="3 4" key="1">
    <citation type="submission" date="2017-08" db="EMBL/GenBank/DDBJ databases">
        <authorList>
            <person name="de Groot N.N."/>
        </authorList>
    </citation>
    <scope>NUCLEOTIDE SEQUENCE [LARGE SCALE GENOMIC DNA]</scope>
    <source>
        <strain evidence="3 4">NBT06-6</strain>
    </source>
</reference>
<keyword evidence="1" id="KW-0560">Oxidoreductase</keyword>
<protein>
    <submittedName>
        <fullName evidence="3">FAD-dependent oxidoreductase</fullName>
    </submittedName>
</protein>
<evidence type="ECO:0000256" key="1">
    <source>
        <dbReference type="ARBA" id="ARBA00023002"/>
    </source>
</evidence>
<gene>
    <name evidence="3" type="ORF">CIG21_09440</name>
</gene>
<sequence>MNRTYDLVIVGAGIIGAAVAYYCSKAGLRVLILDAGKAGGATSSHCEGNLLVSDKERGPELELAQYSLKLWNEDFAEFAEEIEFEPKGGIVVSTDQSSMEALERALKTQREHGMDVELLSPGRLRELEPDITDAALGAALYRDDAQLMPMATVSMLLREAIRHGATLLEDTRVETLAVSGSKVVGVRATAQTFHTGLVVNATGPYAADMSRRMKGMRIPVAPRRGYVLVTQRCNTRVFHKVYSASYLDNVGTSDDSLQTSPVVESSKAGTILIGSSRERVGFDRTVNEEALRRMAQNAIALFPSLAKMGILRFYHGYRPYSEDHLPIIGPDPSLEGLWHATGHEGAGIGLSAGTGKLISQAITNGPLDISLEAFSPERFVRGSEVTYAS</sequence>
<dbReference type="SUPFAM" id="SSF54373">
    <property type="entry name" value="FAD-linked reductases, C-terminal domain"/>
    <property type="match status" value="1"/>
</dbReference>
<dbReference type="SUPFAM" id="SSF51905">
    <property type="entry name" value="FAD/NAD(P)-binding domain"/>
    <property type="match status" value="1"/>
</dbReference>
<name>A0A269PBU0_9CORY</name>
<dbReference type="Proteomes" id="UP000215771">
    <property type="component" value="Unassembled WGS sequence"/>
</dbReference>
<accession>A0A269PBU0</accession>
<organism evidence="3 4">
    <name type="scientific">Corynebacterium hadale</name>
    <dbReference type="NCBI Taxonomy" id="2026255"/>
    <lineage>
        <taxon>Bacteria</taxon>
        <taxon>Bacillati</taxon>
        <taxon>Actinomycetota</taxon>
        <taxon>Actinomycetes</taxon>
        <taxon>Mycobacteriales</taxon>
        <taxon>Corynebacteriaceae</taxon>
        <taxon>Corynebacterium</taxon>
    </lineage>
</organism>
<dbReference type="InterPro" id="IPR006076">
    <property type="entry name" value="FAD-dep_OxRdtase"/>
</dbReference>
<feature type="domain" description="FAD dependent oxidoreductase" evidence="2">
    <location>
        <begin position="6"/>
        <end position="360"/>
    </location>
</feature>
<dbReference type="GO" id="GO:0016491">
    <property type="term" value="F:oxidoreductase activity"/>
    <property type="evidence" value="ECO:0007669"/>
    <property type="project" value="UniProtKB-KW"/>
</dbReference>
<evidence type="ECO:0000313" key="3">
    <source>
        <dbReference type="EMBL" id="PAJ69069.1"/>
    </source>
</evidence>
<comment type="caution">
    <text evidence="3">The sequence shown here is derived from an EMBL/GenBank/DDBJ whole genome shotgun (WGS) entry which is preliminary data.</text>
</comment>
<dbReference type="Pfam" id="PF01266">
    <property type="entry name" value="DAO"/>
    <property type="match status" value="1"/>
</dbReference>
<dbReference type="PANTHER" id="PTHR13847">
    <property type="entry name" value="SARCOSINE DEHYDROGENASE-RELATED"/>
    <property type="match status" value="1"/>
</dbReference>
<dbReference type="InterPro" id="IPR036188">
    <property type="entry name" value="FAD/NAD-bd_sf"/>
</dbReference>
<evidence type="ECO:0000313" key="4">
    <source>
        <dbReference type="Proteomes" id="UP000215771"/>
    </source>
</evidence>
<dbReference type="RefSeq" id="WP_095278503.1">
    <property type="nucleotide sequence ID" value="NZ_CP047655.1"/>
</dbReference>
<dbReference type="AlphaFoldDB" id="A0A269PBU0"/>
<dbReference type="Gene3D" id="3.50.50.60">
    <property type="entry name" value="FAD/NAD(P)-binding domain"/>
    <property type="match status" value="1"/>
</dbReference>
<dbReference type="EMBL" id="NQMQ01000019">
    <property type="protein sequence ID" value="PAJ69069.1"/>
    <property type="molecule type" value="Genomic_DNA"/>
</dbReference>
<evidence type="ECO:0000259" key="2">
    <source>
        <dbReference type="Pfam" id="PF01266"/>
    </source>
</evidence>